<evidence type="ECO:0000313" key="1">
    <source>
        <dbReference type="EMBL" id="RDU63725.1"/>
    </source>
</evidence>
<proteinExistence type="predicted"/>
<keyword evidence="2" id="KW-1185">Reference proteome</keyword>
<dbReference type="EMBL" id="NXLS01000002">
    <property type="protein sequence ID" value="RDU63725.1"/>
    <property type="molecule type" value="Genomic_DNA"/>
</dbReference>
<evidence type="ECO:0000313" key="2">
    <source>
        <dbReference type="Proteomes" id="UP000256650"/>
    </source>
</evidence>
<name>A0A3D8IFF8_9HELI</name>
<gene>
    <name evidence="1" type="ORF">CQA43_02565</name>
</gene>
<sequence length="168" mass="19085">MFICACGVMLSGCLDSAPKCNDETVVDSVKEILLRDKWFFVENGFTKETLMAMAMENLTFEKIDMVTELGFVDVLKPVLDLKDYSHKASRISLVDFMTTEVSKQSKSSYCSATLEIEYPEMPQEMKQEYIKGMLKCPIFDGGKATREVAYSARYTDDGKKIYVELLED</sequence>
<dbReference type="AlphaFoldDB" id="A0A3D8IFF8"/>
<dbReference type="Proteomes" id="UP000256650">
    <property type="component" value="Unassembled WGS sequence"/>
</dbReference>
<organism evidence="1 2">
    <name type="scientific">Helicobacter ganmani</name>
    <dbReference type="NCBI Taxonomy" id="60246"/>
    <lineage>
        <taxon>Bacteria</taxon>
        <taxon>Pseudomonadati</taxon>
        <taxon>Campylobacterota</taxon>
        <taxon>Epsilonproteobacteria</taxon>
        <taxon>Campylobacterales</taxon>
        <taxon>Helicobacteraceae</taxon>
        <taxon>Helicobacter</taxon>
    </lineage>
</organism>
<comment type="caution">
    <text evidence="1">The sequence shown here is derived from an EMBL/GenBank/DDBJ whole genome shotgun (WGS) entry which is preliminary data.</text>
</comment>
<reference evidence="1 2" key="1">
    <citation type="submission" date="2018-04" db="EMBL/GenBank/DDBJ databases">
        <title>Novel Campyloabacter and Helicobacter Species and Strains.</title>
        <authorList>
            <person name="Mannion A.J."/>
            <person name="Shen Z."/>
            <person name="Fox J.G."/>
        </authorList>
    </citation>
    <scope>NUCLEOTIDE SEQUENCE [LARGE SCALE GENOMIC DNA]</scope>
    <source>
        <strain evidence="1 2">MIT 99-5101</strain>
    </source>
</reference>
<accession>A0A3D8IFF8</accession>
<protein>
    <submittedName>
        <fullName evidence="1">Uncharacterized protein</fullName>
    </submittedName>
</protein>